<evidence type="ECO:0000313" key="12">
    <source>
        <dbReference type="Proteomes" id="UP001199106"/>
    </source>
</evidence>
<feature type="region of interest" description="Disordered" evidence="10">
    <location>
        <begin position="1"/>
        <end position="247"/>
    </location>
</feature>
<keyword evidence="7 9" id="KW-0539">Nucleus</keyword>
<feature type="compositionally biased region" description="Polar residues" evidence="10">
    <location>
        <begin position="441"/>
        <end position="456"/>
    </location>
</feature>
<feature type="compositionally biased region" description="Low complexity" evidence="10">
    <location>
        <begin position="96"/>
        <end position="105"/>
    </location>
</feature>
<organism evidence="11 12">
    <name type="scientific">Alternaria panax</name>
    <dbReference type="NCBI Taxonomy" id="48097"/>
    <lineage>
        <taxon>Eukaryota</taxon>
        <taxon>Fungi</taxon>
        <taxon>Dikarya</taxon>
        <taxon>Ascomycota</taxon>
        <taxon>Pezizomycotina</taxon>
        <taxon>Dothideomycetes</taxon>
        <taxon>Pleosporomycetidae</taxon>
        <taxon>Pleosporales</taxon>
        <taxon>Pleosporineae</taxon>
        <taxon>Pleosporaceae</taxon>
        <taxon>Alternaria</taxon>
        <taxon>Alternaria sect. Panax</taxon>
    </lineage>
</organism>
<dbReference type="EMBL" id="JAANER010000008">
    <property type="protein sequence ID" value="KAG9186564.1"/>
    <property type="molecule type" value="Genomic_DNA"/>
</dbReference>
<comment type="function">
    <text evidence="9">Component of the Mediator complex, a coactivator involved in the regulated transcription of nearly all RNA polymerase II-dependent genes. Mediator functions as a bridge to convey information from gene-specific regulatory proteins to the basal RNA polymerase II transcription machinery. Mediator is recruited to promoters by direct interactions with regulatory proteins and serves as a scaffold for the assembly of a functional preinitiation complex with RNA polymerase II and the general transcription factors.</text>
</comment>
<gene>
    <name evidence="9" type="primary">MED19</name>
    <name evidence="11" type="ORF">G6011_09672</name>
</gene>
<keyword evidence="5 9" id="KW-0010">Activator</keyword>
<evidence type="ECO:0000256" key="5">
    <source>
        <dbReference type="ARBA" id="ARBA00023159"/>
    </source>
</evidence>
<comment type="similarity">
    <text evidence="2 9">Belongs to the Mediator complex subunit 19 family.</text>
</comment>
<feature type="compositionally biased region" description="Acidic residues" evidence="10">
    <location>
        <begin position="237"/>
        <end position="247"/>
    </location>
</feature>
<keyword evidence="6 9" id="KW-0804">Transcription</keyword>
<evidence type="ECO:0000256" key="8">
    <source>
        <dbReference type="ARBA" id="ARBA00032018"/>
    </source>
</evidence>
<protein>
    <recommendedName>
        <fullName evidence="3 9">Mediator of RNA polymerase II transcription subunit 19</fullName>
    </recommendedName>
    <alternativeName>
        <fullName evidence="8 9">Mediator complex subunit 19</fullName>
    </alternativeName>
</protein>
<evidence type="ECO:0000256" key="4">
    <source>
        <dbReference type="ARBA" id="ARBA00023015"/>
    </source>
</evidence>
<feature type="region of interest" description="Disordered" evidence="10">
    <location>
        <begin position="426"/>
        <end position="525"/>
    </location>
</feature>
<feature type="compositionally biased region" description="Low complexity" evidence="10">
    <location>
        <begin position="196"/>
        <end position="215"/>
    </location>
</feature>
<evidence type="ECO:0000256" key="9">
    <source>
        <dbReference type="RuleBase" id="RU364151"/>
    </source>
</evidence>
<dbReference type="GO" id="GO:0006357">
    <property type="term" value="P:regulation of transcription by RNA polymerase II"/>
    <property type="evidence" value="ECO:0007669"/>
    <property type="project" value="InterPro"/>
</dbReference>
<comment type="subcellular location">
    <subcellularLocation>
        <location evidence="1 9">Nucleus</location>
    </subcellularLocation>
</comment>
<comment type="subunit">
    <text evidence="9">Component of the Mediator complex.</text>
</comment>
<evidence type="ECO:0000256" key="2">
    <source>
        <dbReference type="ARBA" id="ARBA00009259"/>
    </source>
</evidence>
<dbReference type="GO" id="GO:0003712">
    <property type="term" value="F:transcription coregulator activity"/>
    <property type="evidence" value="ECO:0007669"/>
    <property type="project" value="InterPro"/>
</dbReference>
<evidence type="ECO:0000256" key="7">
    <source>
        <dbReference type="ARBA" id="ARBA00023242"/>
    </source>
</evidence>
<evidence type="ECO:0000256" key="1">
    <source>
        <dbReference type="ARBA" id="ARBA00004123"/>
    </source>
</evidence>
<reference evidence="11" key="1">
    <citation type="submission" date="2021-07" db="EMBL/GenBank/DDBJ databases">
        <title>Genome Resource of American Ginseng Black Spot Pathogen Alternaria panax.</title>
        <authorList>
            <person name="Qiu C."/>
            <person name="Wang W."/>
            <person name="Liu Z."/>
        </authorList>
    </citation>
    <scope>NUCLEOTIDE SEQUENCE</scope>
    <source>
        <strain evidence="11">BNCC115425</strain>
    </source>
</reference>
<dbReference type="Proteomes" id="UP001199106">
    <property type="component" value="Unassembled WGS sequence"/>
</dbReference>
<dbReference type="InterPro" id="IPR013942">
    <property type="entry name" value="Mediator_Med19_fun"/>
</dbReference>
<evidence type="ECO:0000256" key="3">
    <source>
        <dbReference type="ARBA" id="ARBA00019615"/>
    </source>
</evidence>
<feature type="compositionally biased region" description="Low complexity" evidence="10">
    <location>
        <begin position="41"/>
        <end position="56"/>
    </location>
</feature>
<feature type="compositionally biased region" description="Polar residues" evidence="10">
    <location>
        <begin position="216"/>
        <end position="235"/>
    </location>
</feature>
<feature type="compositionally biased region" description="Basic and acidic residues" evidence="10">
    <location>
        <begin position="128"/>
        <end position="137"/>
    </location>
</feature>
<dbReference type="GO" id="GO:0016592">
    <property type="term" value="C:mediator complex"/>
    <property type="evidence" value="ECO:0007669"/>
    <property type="project" value="InterPro"/>
</dbReference>
<keyword evidence="4 9" id="KW-0805">Transcription regulation</keyword>
<accession>A0AAD4F9X9</accession>
<evidence type="ECO:0000256" key="6">
    <source>
        <dbReference type="ARBA" id="ARBA00023163"/>
    </source>
</evidence>
<evidence type="ECO:0000256" key="10">
    <source>
        <dbReference type="SAM" id="MobiDB-lite"/>
    </source>
</evidence>
<keyword evidence="12" id="KW-1185">Reference proteome</keyword>
<dbReference type="AlphaFoldDB" id="A0AAD4F9X9"/>
<dbReference type="Pfam" id="PF08633">
    <property type="entry name" value="Rox3"/>
    <property type="match status" value="1"/>
</dbReference>
<feature type="compositionally biased region" description="Polar residues" evidence="10">
    <location>
        <begin position="1"/>
        <end position="10"/>
    </location>
</feature>
<comment type="caution">
    <text evidence="11">The sequence shown here is derived from an EMBL/GenBank/DDBJ whole genome shotgun (WGS) entry which is preliminary data.</text>
</comment>
<evidence type="ECO:0000313" key="11">
    <source>
        <dbReference type="EMBL" id="KAG9186564.1"/>
    </source>
</evidence>
<sequence length="525" mass="56638">MDEWLTQPNNKRGFRWAPGCHVTGRDSAEPKPPVNPIVSFTSSHPPARPATTTPPHISRPQSIARAAARFECALSSRAPTLLPRSTRADDAKRSITSPALTTAARPPAPAYELPTRSPPPKTASMSDHSAKRQRLDSIGRFSPASPPFDVAAKASGQTTKTPIHPRTPTSPPCSSMNSQSHGGFAPTYSTASSDRSPQSSLPMSHSLSQSATSASNQHPFPTPASTAGFMSSANIDSDGDATMEESVDDDAARLADHRLSNHHRQGESPYTEDGRLRAAQGISGSQLFKLNNDKLDIARPHPSENFITLYRLTPLASSVARNDPVTGEKINKLRKSYEGQIKKMQIAGKPKATKMDGVFRDLLLMPEEIWQSQHVQNREPEKKALTPDGKAFNSDFSRLLDDAFAGTSPGTLPSAEAAKYKAYLGTDNTAKPKPQDIPPQRATSFTSSAPTITSHMNRGAVRPERSSSKRGYTDAAFQGYGEGFGDEYADSTGGEDTPGGNMANKRRKLQFERTSHSVEVGGARR</sequence>
<name>A0AAD4F9X9_9PLEO</name>
<feature type="compositionally biased region" description="Polar residues" evidence="10">
    <location>
        <begin position="172"/>
        <end position="195"/>
    </location>
</feature>
<proteinExistence type="inferred from homology"/>